<dbReference type="AlphaFoldDB" id="A0A2T4YYW8"/>
<evidence type="ECO:0000256" key="1">
    <source>
        <dbReference type="SAM" id="Phobius"/>
    </source>
</evidence>
<dbReference type="Pfam" id="PF07331">
    <property type="entry name" value="TctB"/>
    <property type="match status" value="1"/>
</dbReference>
<keyword evidence="4" id="KW-1185">Reference proteome</keyword>
<dbReference type="InterPro" id="IPR009936">
    <property type="entry name" value="DUF1468"/>
</dbReference>
<gene>
    <name evidence="3" type="ORF">C8P69_109198</name>
</gene>
<name>A0A2T4YYW8_9HYPH</name>
<feature type="transmembrane region" description="Helical" evidence="1">
    <location>
        <begin position="119"/>
        <end position="139"/>
    </location>
</feature>
<dbReference type="EMBL" id="PZZL01000009">
    <property type="protein sequence ID" value="PTM51910.1"/>
    <property type="molecule type" value="Genomic_DNA"/>
</dbReference>
<organism evidence="3 4">
    <name type="scientific">Phreatobacter oligotrophus</name>
    <dbReference type="NCBI Taxonomy" id="1122261"/>
    <lineage>
        <taxon>Bacteria</taxon>
        <taxon>Pseudomonadati</taxon>
        <taxon>Pseudomonadota</taxon>
        <taxon>Alphaproteobacteria</taxon>
        <taxon>Hyphomicrobiales</taxon>
        <taxon>Phreatobacteraceae</taxon>
        <taxon>Phreatobacter</taxon>
    </lineage>
</organism>
<feature type="transmembrane region" description="Helical" evidence="1">
    <location>
        <begin position="96"/>
        <end position="112"/>
    </location>
</feature>
<keyword evidence="1" id="KW-0472">Membrane</keyword>
<evidence type="ECO:0000313" key="4">
    <source>
        <dbReference type="Proteomes" id="UP000241808"/>
    </source>
</evidence>
<evidence type="ECO:0000313" key="3">
    <source>
        <dbReference type="EMBL" id="PTM51910.1"/>
    </source>
</evidence>
<dbReference type="RefSeq" id="WP_170118305.1">
    <property type="nucleotide sequence ID" value="NZ_PZZL01000009.1"/>
</dbReference>
<comment type="caution">
    <text evidence="3">The sequence shown here is derived from an EMBL/GenBank/DDBJ whole genome shotgun (WGS) entry which is preliminary data.</text>
</comment>
<keyword evidence="1" id="KW-0812">Transmembrane</keyword>
<sequence length="148" mass="15235">MGRVSTADLAFGLFLVAVAAVALYLIADLPMGTAARMGPGYVPRALAVLIALIGAFIAARAFVTAGDAFPAIAWRPILLVGAAVGLFGLLLPRLGLAATAFIVVLVAGLAATDMRWKELILIAVGLSVFAVLLFVKALGLPMPIWPVP</sequence>
<evidence type="ECO:0000259" key="2">
    <source>
        <dbReference type="Pfam" id="PF07331"/>
    </source>
</evidence>
<proteinExistence type="predicted"/>
<feature type="domain" description="DUF1468" evidence="2">
    <location>
        <begin position="10"/>
        <end position="143"/>
    </location>
</feature>
<feature type="transmembrane region" description="Helical" evidence="1">
    <location>
        <begin position="46"/>
        <end position="65"/>
    </location>
</feature>
<feature type="transmembrane region" description="Helical" evidence="1">
    <location>
        <begin position="7"/>
        <end position="26"/>
    </location>
</feature>
<accession>A0A2T4YYW8</accession>
<feature type="transmembrane region" description="Helical" evidence="1">
    <location>
        <begin position="72"/>
        <end position="90"/>
    </location>
</feature>
<dbReference type="Proteomes" id="UP000241808">
    <property type="component" value="Unassembled WGS sequence"/>
</dbReference>
<reference evidence="3 4" key="1">
    <citation type="submission" date="2018-04" db="EMBL/GenBank/DDBJ databases">
        <title>Genomic Encyclopedia of Archaeal and Bacterial Type Strains, Phase II (KMG-II): from individual species to whole genera.</title>
        <authorList>
            <person name="Goeker M."/>
        </authorList>
    </citation>
    <scope>NUCLEOTIDE SEQUENCE [LARGE SCALE GENOMIC DNA]</scope>
    <source>
        <strain evidence="3 4">DSM 25521</strain>
    </source>
</reference>
<protein>
    <submittedName>
        <fullName evidence="3">Tripartite tricarboxylate transporter TctB family protein</fullName>
    </submittedName>
</protein>
<keyword evidence="1" id="KW-1133">Transmembrane helix</keyword>